<evidence type="ECO:0000313" key="2">
    <source>
        <dbReference type="EMBL" id="MDT0345946.1"/>
    </source>
</evidence>
<dbReference type="SUPFAM" id="SSF140453">
    <property type="entry name" value="EsxAB dimer-like"/>
    <property type="match status" value="1"/>
</dbReference>
<dbReference type="Proteomes" id="UP001183246">
    <property type="component" value="Unassembled WGS sequence"/>
</dbReference>
<dbReference type="Gene3D" id="1.10.287.1060">
    <property type="entry name" value="ESAT-6-like"/>
    <property type="match status" value="1"/>
</dbReference>
<dbReference type="EMBL" id="JAVREL010000017">
    <property type="protein sequence ID" value="MDT0345946.1"/>
    <property type="molecule type" value="Genomic_DNA"/>
</dbReference>
<accession>A0ABU2MWU7</accession>
<name>A0ABU2MWU7_9ACTN</name>
<feature type="region of interest" description="Disordered" evidence="1">
    <location>
        <begin position="120"/>
        <end position="139"/>
    </location>
</feature>
<proteinExistence type="predicted"/>
<keyword evidence="3" id="KW-1185">Reference proteome</keyword>
<sequence>MGSRPSDWYPLTENGEDPVPGDWELVQEAAARYRRTADSIQRAQTLLTEVTSGSDGWEGKSGEAFRDKAAELSDNVFRAYGRYDATANALAEYWPRFQEAQDESLRLRTQALEAHDEITRRERLAEASESEDSETHDDHEANLQNLEAAQAELNRLRNRLAQVVEDKDVAAQRAADAIGDFIGDDGLEDGWGDRWDSFCSGLSQAVALLGEIAGQVAMIAGILALCLAWVPVLGQALAAVALIATAISLAANLYNGNWNGVVWDAIGLATFGVGRVASAMTRAARAKGLMRAHVRSTTAARSGTHTADELEQLQRNVNVSRAGAWAARDELDDIRSVADGRLGWAGHAFHNLGSDLGRALRAPFDGRNWGVRGGGLRHWIGATPMSDASRAVAAAEGALGGDDAAVLQGNARDLRRAAGVELGALAGGAALGAFTVNDNWNIHSTLPLDFEGWHPERLPFTNLPGVSVTVQSPWSGEAAAVGEFSYQESEAMPR</sequence>
<organism evidence="2 3">
    <name type="scientific">Streptomyces litchfieldiae</name>
    <dbReference type="NCBI Taxonomy" id="3075543"/>
    <lineage>
        <taxon>Bacteria</taxon>
        <taxon>Bacillati</taxon>
        <taxon>Actinomycetota</taxon>
        <taxon>Actinomycetes</taxon>
        <taxon>Kitasatosporales</taxon>
        <taxon>Streptomycetaceae</taxon>
        <taxon>Streptomyces</taxon>
    </lineage>
</organism>
<evidence type="ECO:0008006" key="4">
    <source>
        <dbReference type="Google" id="ProtNLM"/>
    </source>
</evidence>
<dbReference type="InterPro" id="IPR036689">
    <property type="entry name" value="ESAT-6-like_sf"/>
</dbReference>
<protein>
    <recommendedName>
        <fullName evidence="4">WXG100 family type VII secretion target</fullName>
    </recommendedName>
</protein>
<reference evidence="3" key="1">
    <citation type="submission" date="2023-07" db="EMBL/GenBank/DDBJ databases">
        <title>30 novel species of actinomycetes from the DSMZ collection.</title>
        <authorList>
            <person name="Nouioui I."/>
        </authorList>
    </citation>
    <scope>NUCLEOTIDE SEQUENCE [LARGE SCALE GENOMIC DNA]</scope>
    <source>
        <strain evidence="3">DSM 44938</strain>
    </source>
</reference>
<feature type="region of interest" description="Disordered" evidence="1">
    <location>
        <begin position="1"/>
        <end position="21"/>
    </location>
</feature>
<evidence type="ECO:0000256" key="1">
    <source>
        <dbReference type="SAM" id="MobiDB-lite"/>
    </source>
</evidence>
<evidence type="ECO:0000313" key="3">
    <source>
        <dbReference type="Proteomes" id="UP001183246"/>
    </source>
</evidence>
<dbReference type="RefSeq" id="WP_311707081.1">
    <property type="nucleotide sequence ID" value="NZ_JAVREL010000017.1"/>
</dbReference>
<comment type="caution">
    <text evidence="2">The sequence shown here is derived from an EMBL/GenBank/DDBJ whole genome shotgun (WGS) entry which is preliminary data.</text>
</comment>
<gene>
    <name evidence="2" type="ORF">RM590_25650</name>
</gene>